<evidence type="ECO:0000313" key="8">
    <source>
        <dbReference type="Proteomes" id="UP000776164"/>
    </source>
</evidence>
<evidence type="ECO:0000313" key="7">
    <source>
        <dbReference type="EMBL" id="MBM7473706.1"/>
    </source>
</evidence>
<comment type="caution">
    <text evidence="7">The sequence shown here is derived from an EMBL/GenBank/DDBJ whole genome shotgun (WGS) entry which is preliminary data.</text>
</comment>
<dbReference type="InterPro" id="IPR039538">
    <property type="entry name" value="BetI_C"/>
</dbReference>
<gene>
    <name evidence="7" type="ORF">JOE66_003340</name>
</gene>
<dbReference type="Gene3D" id="1.10.357.10">
    <property type="entry name" value="Tetracycline Repressor, domain 2"/>
    <property type="match status" value="1"/>
</dbReference>
<name>A0ABS2LA06_9MICO</name>
<organism evidence="7 8">
    <name type="scientific">Subtercola frigoramans</name>
    <dbReference type="NCBI Taxonomy" id="120298"/>
    <lineage>
        <taxon>Bacteria</taxon>
        <taxon>Bacillati</taxon>
        <taxon>Actinomycetota</taxon>
        <taxon>Actinomycetes</taxon>
        <taxon>Micrococcales</taxon>
        <taxon>Microbacteriaceae</taxon>
        <taxon>Subtercola</taxon>
    </lineage>
</organism>
<keyword evidence="2" id="KW-0805">Transcription regulation</keyword>
<keyword evidence="1" id="KW-0678">Repressor</keyword>
<evidence type="ECO:0000256" key="4">
    <source>
        <dbReference type="ARBA" id="ARBA00023163"/>
    </source>
</evidence>
<dbReference type="Proteomes" id="UP000776164">
    <property type="component" value="Unassembled WGS sequence"/>
</dbReference>
<dbReference type="Pfam" id="PF13977">
    <property type="entry name" value="TetR_C_6"/>
    <property type="match status" value="1"/>
</dbReference>
<reference evidence="7 8" key="1">
    <citation type="submission" date="2021-01" db="EMBL/GenBank/DDBJ databases">
        <title>Sequencing the genomes of 1000 actinobacteria strains.</title>
        <authorList>
            <person name="Klenk H.-P."/>
        </authorList>
    </citation>
    <scope>NUCLEOTIDE SEQUENCE [LARGE SCALE GENOMIC DNA]</scope>
    <source>
        <strain evidence="7 8">DSM 13057</strain>
    </source>
</reference>
<evidence type="ECO:0000259" key="6">
    <source>
        <dbReference type="PROSITE" id="PS50977"/>
    </source>
</evidence>
<feature type="DNA-binding region" description="H-T-H motif" evidence="5">
    <location>
        <begin position="52"/>
        <end position="71"/>
    </location>
</feature>
<dbReference type="RefSeq" id="WP_307827260.1">
    <property type="nucleotide sequence ID" value="NZ_BAAAHT010000001.1"/>
</dbReference>
<dbReference type="PANTHER" id="PTHR47506:SF6">
    <property type="entry name" value="HTH-TYPE TRANSCRIPTIONAL REPRESSOR NEMR"/>
    <property type="match status" value="1"/>
</dbReference>
<keyword evidence="4" id="KW-0804">Transcription</keyword>
<protein>
    <submittedName>
        <fullName evidence="7">AcrR family transcriptional regulator</fullName>
    </submittedName>
</protein>
<dbReference type="InterPro" id="IPR001647">
    <property type="entry name" value="HTH_TetR"/>
</dbReference>
<sequence length="215" mass="23247">MSVANEATDEATAAMVPKGRLRGSYAKTEATRSAILDSALEVFALGGYRSGSLRDIAVRVGMSEAGLLHHFSSKSRLLEAVLERRDAMADQFVPRQSIDGPTSVRGLVALARYNASTPGVVELYCTLSAEATSPDHPAHDYFVRRYVVTRNLLAEAFADLGTKGLLKDGVDPARAASSTIALMDGLQVQWLLDRTVLDMADELRVHLTNITTLEL</sequence>
<dbReference type="InterPro" id="IPR036271">
    <property type="entry name" value="Tet_transcr_reg_TetR-rel_C_sf"/>
</dbReference>
<proteinExistence type="predicted"/>
<dbReference type="Pfam" id="PF00440">
    <property type="entry name" value="TetR_N"/>
    <property type="match status" value="1"/>
</dbReference>
<dbReference type="SUPFAM" id="SSF48498">
    <property type="entry name" value="Tetracyclin repressor-like, C-terminal domain"/>
    <property type="match status" value="1"/>
</dbReference>
<evidence type="ECO:0000256" key="1">
    <source>
        <dbReference type="ARBA" id="ARBA00022491"/>
    </source>
</evidence>
<dbReference type="PANTHER" id="PTHR47506">
    <property type="entry name" value="TRANSCRIPTIONAL REGULATORY PROTEIN"/>
    <property type="match status" value="1"/>
</dbReference>
<dbReference type="PRINTS" id="PR00455">
    <property type="entry name" value="HTHTETR"/>
</dbReference>
<dbReference type="InterPro" id="IPR009057">
    <property type="entry name" value="Homeodomain-like_sf"/>
</dbReference>
<accession>A0ABS2LA06</accession>
<feature type="domain" description="HTH tetR-type" evidence="6">
    <location>
        <begin position="29"/>
        <end position="89"/>
    </location>
</feature>
<evidence type="ECO:0000256" key="5">
    <source>
        <dbReference type="PROSITE-ProRule" id="PRU00335"/>
    </source>
</evidence>
<dbReference type="EMBL" id="JAFBBU010000001">
    <property type="protein sequence ID" value="MBM7473706.1"/>
    <property type="molecule type" value="Genomic_DNA"/>
</dbReference>
<keyword evidence="8" id="KW-1185">Reference proteome</keyword>
<dbReference type="PROSITE" id="PS50977">
    <property type="entry name" value="HTH_TETR_2"/>
    <property type="match status" value="1"/>
</dbReference>
<evidence type="ECO:0000256" key="2">
    <source>
        <dbReference type="ARBA" id="ARBA00023015"/>
    </source>
</evidence>
<evidence type="ECO:0000256" key="3">
    <source>
        <dbReference type="ARBA" id="ARBA00023125"/>
    </source>
</evidence>
<keyword evidence="3 5" id="KW-0238">DNA-binding</keyword>
<dbReference type="SUPFAM" id="SSF46689">
    <property type="entry name" value="Homeodomain-like"/>
    <property type="match status" value="1"/>
</dbReference>